<evidence type="ECO:0000313" key="4">
    <source>
        <dbReference type="Proteomes" id="UP001498421"/>
    </source>
</evidence>
<feature type="compositionally biased region" description="Low complexity" evidence="1">
    <location>
        <begin position="12"/>
        <end position="33"/>
    </location>
</feature>
<protein>
    <recommendedName>
        <fullName evidence="2">Apple domain-containing protein</fullName>
    </recommendedName>
</protein>
<evidence type="ECO:0000259" key="2">
    <source>
        <dbReference type="Pfam" id="PF00024"/>
    </source>
</evidence>
<dbReference type="EMBL" id="JAZAVK010000026">
    <property type="protein sequence ID" value="KAK7429707.1"/>
    <property type="molecule type" value="Genomic_DNA"/>
</dbReference>
<organism evidence="3 4">
    <name type="scientific">Neonectria magnoliae</name>
    <dbReference type="NCBI Taxonomy" id="2732573"/>
    <lineage>
        <taxon>Eukaryota</taxon>
        <taxon>Fungi</taxon>
        <taxon>Dikarya</taxon>
        <taxon>Ascomycota</taxon>
        <taxon>Pezizomycotina</taxon>
        <taxon>Sordariomycetes</taxon>
        <taxon>Hypocreomycetidae</taxon>
        <taxon>Hypocreales</taxon>
        <taxon>Nectriaceae</taxon>
        <taxon>Neonectria</taxon>
    </lineage>
</organism>
<evidence type="ECO:0000256" key="1">
    <source>
        <dbReference type="SAM" id="MobiDB-lite"/>
    </source>
</evidence>
<dbReference type="InterPro" id="IPR003609">
    <property type="entry name" value="Pan_app"/>
</dbReference>
<accession>A0ABR1IAA9</accession>
<dbReference type="Gene3D" id="2.60.120.260">
    <property type="entry name" value="Galactose-binding domain-like"/>
    <property type="match status" value="1"/>
</dbReference>
<name>A0ABR1IAA9_9HYPO</name>
<dbReference type="Pfam" id="PF00024">
    <property type="entry name" value="PAN_1"/>
    <property type="match status" value="1"/>
</dbReference>
<gene>
    <name evidence="3" type="ORF">QQZ08_003733</name>
</gene>
<dbReference type="Proteomes" id="UP001498421">
    <property type="component" value="Unassembled WGS sequence"/>
</dbReference>
<feature type="region of interest" description="Disordered" evidence="1">
    <location>
        <begin position="1"/>
        <end position="33"/>
    </location>
</feature>
<proteinExistence type="predicted"/>
<feature type="domain" description="Apple" evidence="2">
    <location>
        <begin position="104"/>
        <end position="146"/>
    </location>
</feature>
<keyword evidence="4" id="KW-1185">Reference proteome</keyword>
<evidence type="ECO:0000313" key="3">
    <source>
        <dbReference type="EMBL" id="KAK7429707.1"/>
    </source>
</evidence>
<reference evidence="3 4" key="1">
    <citation type="journal article" date="2025" name="Microbiol. Resour. Announc.">
        <title>Draft genome sequences for Neonectria magnoliae and Neonectria punicea, canker pathogens of Liriodendron tulipifera and Acer saccharum in West Virginia.</title>
        <authorList>
            <person name="Petronek H.M."/>
            <person name="Kasson M.T."/>
            <person name="Metheny A.M."/>
            <person name="Stauder C.M."/>
            <person name="Lovett B."/>
            <person name="Lynch S.C."/>
            <person name="Garnas J.R."/>
            <person name="Kasson L.R."/>
            <person name="Stajich J.E."/>
        </authorList>
    </citation>
    <scope>NUCLEOTIDE SEQUENCE [LARGE SCALE GENOMIC DNA]</scope>
    <source>
        <strain evidence="3 4">NRRL 64651</strain>
    </source>
</reference>
<sequence length="318" mass="34481">MVSHKHITILPSTTKSTPESSSTNTGIWLGSSTKTVPEPSSSVSSAWLASPTQATLGLSIAGNWADVGPAPLTCWPTTADGAVCSKNGFVNSDWLKNTYQGPEASEQDCEGACTLTPGCASLSYNGETGICYTSTRPFSEADFTPDGGQGSFTWSQIECLECFDNSVLNLGFEDDSSTNDWTLEGDLDLGWFLDNPEVPANMNRALRIGEPTAFADATTTYNPTFAIKTGIQYQFGYRLRIDRNNHIVTPFDAVTFYISTNDEIVYEFTPQGAKGDTIQGKEKFTLNGGEEGDATFQIAIKGTRGGLDYYFDYAYVTW</sequence>
<comment type="caution">
    <text evidence="3">The sequence shown here is derived from an EMBL/GenBank/DDBJ whole genome shotgun (WGS) entry which is preliminary data.</text>
</comment>